<dbReference type="PROSITE" id="PS51767">
    <property type="entry name" value="PEPTIDASE_A1"/>
    <property type="match status" value="1"/>
</dbReference>
<keyword evidence="2" id="KW-0645">Protease</keyword>
<dbReference type="PANTHER" id="PTHR13683:SF375">
    <property type="entry name" value="PEPTIDASE A1 DOMAIN-CONTAINING PROTEIN"/>
    <property type="match status" value="1"/>
</dbReference>
<feature type="region of interest" description="Disordered" evidence="6">
    <location>
        <begin position="494"/>
        <end position="516"/>
    </location>
</feature>
<dbReference type="GO" id="GO:0006508">
    <property type="term" value="P:proteolysis"/>
    <property type="evidence" value="ECO:0007669"/>
    <property type="project" value="UniProtKB-KW"/>
</dbReference>
<dbReference type="InterPro" id="IPR033121">
    <property type="entry name" value="PEPTIDASE_A1"/>
</dbReference>
<dbReference type="PANTHER" id="PTHR13683">
    <property type="entry name" value="ASPARTYL PROTEASES"/>
    <property type="match status" value="1"/>
</dbReference>
<evidence type="ECO:0000256" key="4">
    <source>
        <dbReference type="ARBA" id="ARBA00022801"/>
    </source>
</evidence>
<dbReference type="Proteomes" id="UP001158986">
    <property type="component" value="Unassembled WGS sequence"/>
</dbReference>
<dbReference type="Gene3D" id="2.40.70.10">
    <property type="entry name" value="Acid Proteases"/>
    <property type="match status" value="2"/>
</dbReference>
<evidence type="ECO:0000313" key="11">
    <source>
        <dbReference type="Proteomes" id="UP001158986"/>
    </source>
</evidence>
<dbReference type="InterPro" id="IPR021109">
    <property type="entry name" value="Peptidase_aspartic_dom_sf"/>
</dbReference>
<evidence type="ECO:0000313" key="10">
    <source>
        <dbReference type="EMBL" id="CAH0522232.1"/>
    </source>
</evidence>
<organism evidence="9 12">
    <name type="scientific">Peronospora belbahrii</name>
    <dbReference type="NCBI Taxonomy" id="622444"/>
    <lineage>
        <taxon>Eukaryota</taxon>
        <taxon>Sar</taxon>
        <taxon>Stramenopiles</taxon>
        <taxon>Oomycota</taxon>
        <taxon>Peronosporomycetes</taxon>
        <taxon>Peronosporales</taxon>
        <taxon>Peronosporaceae</taxon>
        <taxon>Peronospora</taxon>
    </lineage>
</organism>
<evidence type="ECO:0000256" key="5">
    <source>
        <dbReference type="PIRSR" id="PIRSR601461-1"/>
    </source>
</evidence>
<evidence type="ECO:0000256" key="7">
    <source>
        <dbReference type="SAM" id="Phobius"/>
    </source>
</evidence>
<dbReference type="EMBL" id="CAKLCB010000388">
    <property type="protein sequence ID" value="CAH0522232.1"/>
    <property type="molecule type" value="Genomic_DNA"/>
</dbReference>
<evidence type="ECO:0000256" key="2">
    <source>
        <dbReference type="ARBA" id="ARBA00022670"/>
    </source>
</evidence>
<keyword evidence="3" id="KW-0732">Signal</keyword>
<feature type="region of interest" description="Disordered" evidence="6">
    <location>
        <begin position="570"/>
        <end position="589"/>
    </location>
</feature>
<dbReference type="PRINTS" id="PR00792">
    <property type="entry name" value="PEPSIN"/>
</dbReference>
<evidence type="ECO:0000256" key="3">
    <source>
        <dbReference type="ARBA" id="ARBA00022729"/>
    </source>
</evidence>
<evidence type="ECO:0000256" key="6">
    <source>
        <dbReference type="SAM" id="MobiDB-lite"/>
    </source>
</evidence>
<keyword evidence="11" id="KW-1185">Reference proteome</keyword>
<feature type="domain" description="Peptidase A1" evidence="8">
    <location>
        <begin position="89"/>
        <end position="432"/>
    </location>
</feature>
<evidence type="ECO:0000259" key="8">
    <source>
        <dbReference type="PROSITE" id="PS51767"/>
    </source>
</evidence>
<proteinExistence type="inferred from homology"/>
<feature type="transmembrane region" description="Helical" evidence="7">
    <location>
        <begin position="12"/>
        <end position="32"/>
    </location>
</feature>
<evidence type="ECO:0000256" key="1">
    <source>
        <dbReference type="ARBA" id="ARBA00007447"/>
    </source>
</evidence>
<dbReference type="Pfam" id="PF00026">
    <property type="entry name" value="Asp"/>
    <property type="match status" value="1"/>
</dbReference>
<dbReference type="Proteomes" id="UP001160483">
    <property type="component" value="Unassembled WGS sequence"/>
</dbReference>
<dbReference type="AlphaFoldDB" id="A0AAU9L6I3"/>
<reference evidence="9 11" key="1">
    <citation type="submission" date="2021-11" db="EMBL/GenBank/DDBJ databases">
        <authorList>
            <person name="Islam A."/>
            <person name="Islam S."/>
            <person name="Flora M.S."/>
            <person name="Rahman M."/>
            <person name="Ziaur R.M."/>
            <person name="Epstein J.H."/>
            <person name="Hassan M."/>
            <person name="Klassen M."/>
            <person name="Woodard K."/>
            <person name="Webb A."/>
            <person name="Webby R.J."/>
            <person name="El Zowalaty M.E."/>
        </authorList>
    </citation>
    <scope>NUCLEOTIDE SEQUENCE</scope>
    <source>
        <strain evidence="10">Pbs1</strain>
        <strain evidence="9">Pbs3</strain>
    </source>
</reference>
<comment type="similarity">
    <text evidence="1">Belongs to the peptidase A1 family.</text>
</comment>
<feature type="active site" evidence="5">
    <location>
        <position position="107"/>
    </location>
</feature>
<feature type="transmembrane region" description="Helical" evidence="7">
    <location>
        <begin position="528"/>
        <end position="546"/>
    </location>
</feature>
<evidence type="ECO:0000313" key="9">
    <source>
        <dbReference type="EMBL" id="CAH0481060.1"/>
    </source>
</evidence>
<dbReference type="EMBL" id="CAKKTJ010000326">
    <property type="protein sequence ID" value="CAH0481060.1"/>
    <property type="molecule type" value="Genomic_DNA"/>
</dbReference>
<feature type="compositionally biased region" description="Polar residues" evidence="6">
    <location>
        <begin position="503"/>
        <end position="516"/>
    </location>
</feature>
<dbReference type="GO" id="GO:0004190">
    <property type="term" value="F:aspartic-type endopeptidase activity"/>
    <property type="evidence" value="ECO:0007669"/>
    <property type="project" value="InterPro"/>
</dbReference>
<keyword evidence="4" id="KW-0378">Hydrolase</keyword>
<keyword evidence="7" id="KW-0812">Transmembrane</keyword>
<name>A0AAU9L6I3_9STRA</name>
<dbReference type="SUPFAM" id="SSF50630">
    <property type="entry name" value="Acid proteases"/>
    <property type="match status" value="1"/>
</dbReference>
<evidence type="ECO:0000313" key="12">
    <source>
        <dbReference type="Proteomes" id="UP001160483"/>
    </source>
</evidence>
<dbReference type="InterPro" id="IPR001461">
    <property type="entry name" value="Aspartic_peptidase_A1"/>
</dbReference>
<accession>A0AAU9L6I3</accession>
<comment type="caution">
    <text evidence="9">The sequence shown here is derived from an EMBL/GenBank/DDBJ whole genome shotgun (WGS) entry which is preliminary data.</text>
</comment>
<keyword evidence="7" id="KW-1133">Transmembrane helix</keyword>
<gene>
    <name evidence="10" type="ORF">PBS001_LOCUS8666</name>
    <name evidence="9" type="ORF">PBS003_LOCUS7670</name>
</gene>
<keyword evidence="7" id="KW-0472">Membrane</keyword>
<feature type="active site" evidence="5">
    <location>
        <position position="315"/>
    </location>
</feature>
<protein>
    <recommendedName>
        <fullName evidence="8">Peptidase A1 domain-containing protein</fullName>
    </recommendedName>
</protein>
<sequence length="615" mass="66871">MRRSAASRARSGRVLLAIFMLAMYLYTCIVAIEEYSMMKLQLHTKQQSRSEQTRARRRALDDIDKGDTDFVSGEFALSESYLGVGYGTHYAEMYLGIPAQRASVIVDTGSHFTALPCITCNDCGKHTDPPYNVSKSTTATYLACNDFDSCRSCEQERCYVNQNYVEGSMWQAVMIDELIWLGGLASLSDEVEGVMKTFGFRFPVGCQTKETGLFVTQQENGIMGLGRHHSTVMSYMLKAGRVKHDIFTLCFAGDGGELTFGGVDYSHHTSGVSYTPLLNEHSVTYLVHVRDILVNGVSLGIDEKTINSGKGVIVDSGTTDTFFDAGGNRRFMKAFRHAAGGRDYSEKVMKLSQDELARLPVISIVLSGMKGDGSDDIQLDVPASKYLISSHDGVSYYGNLHFSERSGGVLGASVMIGLDVIFDAENQRVGFAESHCGKAHVNTISESPDTVDPFISKTAAPNASIAIGETNGSNVSSSNSLAVVLMNPTATPVPDNATVGSIDPTTSSSADVTTQRESPNFDVSTAEAILILLVSVALGVIVWTKWRMRTWSRIPNYTSRAHMETILHSNETTSQPLSSGAEESLLSPRSRAAKIIQSSKFINGSSEEEDDDDDE</sequence>